<evidence type="ECO:0000256" key="1">
    <source>
        <dbReference type="ARBA" id="ARBA00008635"/>
    </source>
</evidence>
<dbReference type="SUPFAM" id="SSF109854">
    <property type="entry name" value="DinB/YfiT-like putative metalloenzymes"/>
    <property type="match status" value="1"/>
</dbReference>
<accession>A0ABV9GR79</accession>
<dbReference type="Gene3D" id="1.20.120.450">
    <property type="entry name" value="dinb family like domain"/>
    <property type="match status" value="1"/>
</dbReference>
<dbReference type="EMBL" id="JBHSFW010000011">
    <property type="protein sequence ID" value="MFC4619684.1"/>
    <property type="molecule type" value="Genomic_DNA"/>
</dbReference>
<proteinExistence type="inferred from homology"/>
<dbReference type="InterPro" id="IPR034660">
    <property type="entry name" value="DinB/YfiT-like"/>
</dbReference>
<keyword evidence="2" id="KW-0479">Metal-binding</keyword>
<keyword evidence="4" id="KW-1185">Reference proteome</keyword>
<gene>
    <name evidence="3" type="ORF">ACFO4N_13270</name>
</gene>
<dbReference type="PANTHER" id="PTHR37302">
    <property type="entry name" value="SLR1116 PROTEIN"/>
    <property type="match status" value="1"/>
</dbReference>
<comment type="similarity">
    <text evidence="1">Belongs to the DinB family.</text>
</comment>
<protein>
    <submittedName>
        <fullName evidence="3">DinB family protein</fullName>
    </submittedName>
</protein>
<reference evidence="4" key="1">
    <citation type="journal article" date="2019" name="Int. J. Syst. Evol. Microbiol.">
        <title>The Global Catalogue of Microorganisms (GCM) 10K type strain sequencing project: providing services to taxonomists for standard genome sequencing and annotation.</title>
        <authorList>
            <consortium name="The Broad Institute Genomics Platform"/>
            <consortium name="The Broad Institute Genome Sequencing Center for Infectious Disease"/>
            <person name="Wu L."/>
            <person name="Ma J."/>
        </authorList>
    </citation>
    <scope>NUCLEOTIDE SEQUENCE [LARGE SCALE GENOMIC DNA]</scope>
    <source>
        <strain evidence="4">CGMCC 1.16306</strain>
    </source>
</reference>
<dbReference type="PANTHER" id="PTHR37302:SF3">
    <property type="entry name" value="DAMAGE-INDUCIBLE PROTEIN DINB"/>
    <property type="match status" value="1"/>
</dbReference>
<dbReference type="InterPro" id="IPR007837">
    <property type="entry name" value="DinB"/>
</dbReference>
<comment type="caution">
    <text evidence="3">The sequence shown here is derived from an EMBL/GenBank/DDBJ whole genome shotgun (WGS) entry which is preliminary data.</text>
</comment>
<evidence type="ECO:0000313" key="4">
    <source>
        <dbReference type="Proteomes" id="UP001596022"/>
    </source>
</evidence>
<dbReference type="Proteomes" id="UP001596022">
    <property type="component" value="Unassembled WGS sequence"/>
</dbReference>
<dbReference type="Pfam" id="PF05163">
    <property type="entry name" value="DinB"/>
    <property type="match status" value="1"/>
</dbReference>
<evidence type="ECO:0000256" key="2">
    <source>
        <dbReference type="ARBA" id="ARBA00022723"/>
    </source>
</evidence>
<sequence>MDVFVTQYDWIRRTRETLFRYCETLAPEDYVQELEAFGGDSIRSLHAHVAGCYQIWLGSRALGKSLPKIKPEAVNSVQEMRKVFEKTDAIVQEFLNEFEDKWDQTVKVTFENGDSVPITALWLFTHTITHEFHHKGQIVKIGRQLGYIPPDTDLIESF</sequence>
<name>A0ABV9GR79_9BACL</name>
<dbReference type="RefSeq" id="WP_376846779.1">
    <property type="nucleotide sequence ID" value="NZ_JBHSFW010000011.1"/>
</dbReference>
<organism evidence="3 4">
    <name type="scientific">Camelliibacillus cellulosilyticus</name>
    <dbReference type="NCBI Taxonomy" id="2174486"/>
    <lineage>
        <taxon>Bacteria</taxon>
        <taxon>Bacillati</taxon>
        <taxon>Bacillota</taxon>
        <taxon>Bacilli</taxon>
        <taxon>Bacillales</taxon>
        <taxon>Sporolactobacillaceae</taxon>
        <taxon>Camelliibacillus</taxon>
    </lineage>
</organism>
<evidence type="ECO:0000313" key="3">
    <source>
        <dbReference type="EMBL" id="MFC4619684.1"/>
    </source>
</evidence>